<dbReference type="GO" id="GO:0008234">
    <property type="term" value="F:cysteine-type peptidase activity"/>
    <property type="evidence" value="ECO:0007669"/>
    <property type="project" value="InterPro"/>
</dbReference>
<evidence type="ECO:0000256" key="4">
    <source>
        <dbReference type="SAM" id="MobiDB-lite"/>
    </source>
</evidence>
<dbReference type="EMBL" id="VIEB01000187">
    <property type="protein sequence ID" value="TQE01926.1"/>
    <property type="molecule type" value="Genomic_DNA"/>
</dbReference>
<evidence type="ECO:0000313" key="6">
    <source>
        <dbReference type="EMBL" id="TQE01926.1"/>
    </source>
</evidence>
<gene>
    <name evidence="6" type="ORF">C1H46_012550</name>
</gene>
<dbReference type="GO" id="GO:0006508">
    <property type="term" value="P:proteolysis"/>
    <property type="evidence" value="ECO:0007669"/>
    <property type="project" value="UniProtKB-KW"/>
</dbReference>
<feature type="compositionally biased region" description="Basic and acidic residues" evidence="4">
    <location>
        <begin position="12"/>
        <end position="21"/>
    </location>
</feature>
<evidence type="ECO:0000256" key="2">
    <source>
        <dbReference type="ARBA" id="ARBA00022670"/>
    </source>
</evidence>
<organism evidence="6 7">
    <name type="scientific">Malus baccata</name>
    <name type="common">Siberian crab apple</name>
    <name type="synonym">Pyrus baccata</name>
    <dbReference type="NCBI Taxonomy" id="106549"/>
    <lineage>
        <taxon>Eukaryota</taxon>
        <taxon>Viridiplantae</taxon>
        <taxon>Streptophyta</taxon>
        <taxon>Embryophyta</taxon>
        <taxon>Tracheophyta</taxon>
        <taxon>Spermatophyta</taxon>
        <taxon>Magnoliopsida</taxon>
        <taxon>eudicotyledons</taxon>
        <taxon>Gunneridae</taxon>
        <taxon>Pentapetalae</taxon>
        <taxon>rosids</taxon>
        <taxon>fabids</taxon>
        <taxon>Rosales</taxon>
        <taxon>Rosaceae</taxon>
        <taxon>Amygdaloideae</taxon>
        <taxon>Maleae</taxon>
        <taxon>Malus</taxon>
    </lineage>
</organism>
<name>A0A540MSZ7_MALBA</name>
<evidence type="ECO:0000256" key="3">
    <source>
        <dbReference type="ARBA" id="ARBA00022801"/>
    </source>
</evidence>
<protein>
    <recommendedName>
        <fullName evidence="5">Ubiquitin-like protease family profile domain-containing protein</fullName>
    </recommendedName>
</protein>
<dbReference type="InterPro" id="IPR003653">
    <property type="entry name" value="Peptidase_C48_C"/>
</dbReference>
<keyword evidence="7" id="KW-1185">Reference proteome</keyword>
<sequence>MFDDVEAGTDVTPKDESKGAADADQDFEATLSSGPKGKAKKGYHTRVGALPSSSRSSEFEFVSKRQFEEFSMTMEVRLRTVVKALEEEQRARMKLVAELERLQSDAPGKSFNKPLALEKLEDKNTKVIEYGTHMDEGTEVNEATGPSSSEPFLGRKVSDGRLIEDFFVVLKPMWIILKPDVEVFIDVLTHWVGRHVLGFCFVGKSEIVLQRYVQKKMKQEYAQFMTLVAGNGKGKSKAKAKEALVFTPSKHLMKVVSADATMMPHMLAWNDVNQVSIPCHVNGNHWMLVDVHLLLRTITIYDSH</sequence>
<reference evidence="6 7" key="1">
    <citation type="journal article" date="2019" name="G3 (Bethesda)">
        <title>Sequencing of a Wild Apple (Malus baccata) Genome Unravels the Differences Between Cultivated and Wild Apple Species Regarding Disease Resistance and Cold Tolerance.</title>
        <authorList>
            <person name="Chen X."/>
        </authorList>
    </citation>
    <scope>NUCLEOTIDE SEQUENCE [LARGE SCALE GENOMIC DNA]</scope>
    <source>
        <strain evidence="7">cv. Shandingzi</strain>
        <tissue evidence="6">Leaves</tissue>
    </source>
</reference>
<keyword evidence="3" id="KW-0378">Hydrolase</keyword>
<dbReference type="SUPFAM" id="SSF54001">
    <property type="entry name" value="Cysteine proteinases"/>
    <property type="match status" value="1"/>
</dbReference>
<comment type="caution">
    <text evidence="6">The sequence shown here is derived from an EMBL/GenBank/DDBJ whole genome shotgun (WGS) entry which is preliminary data.</text>
</comment>
<evidence type="ECO:0000259" key="5">
    <source>
        <dbReference type="Pfam" id="PF02902"/>
    </source>
</evidence>
<feature type="domain" description="Ubiquitin-like protease family profile" evidence="5">
    <location>
        <begin position="266"/>
        <end position="303"/>
    </location>
</feature>
<keyword evidence="2" id="KW-0645">Protease</keyword>
<dbReference type="Pfam" id="PF02902">
    <property type="entry name" value="Peptidase_C48"/>
    <property type="match status" value="1"/>
</dbReference>
<proteinExistence type="inferred from homology"/>
<dbReference type="InterPro" id="IPR038765">
    <property type="entry name" value="Papain-like_cys_pep_sf"/>
</dbReference>
<feature type="region of interest" description="Disordered" evidence="4">
    <location>
        <begin position="1"/>
        <end position="49"/>
    </location>
</feature>
<evidence type="ECO:0000313" key="7">
    <source>
        <dbReference type="Proteomes" id="UP000315295"/>
    </source>
</evidence>
<dbReference type="AlphaFoldDB" id="A0A540MSZ7"/>
<comment type="similarity">
    <text evidence="1">Belongs to the peptidase C48 family.</text>
</comment>
<dbReference type="Proteomes" id="UP000315295">
    <property type="component" value="Unassembled WGS sequence"/>
</dbReference>
<accession>A0A540MSZ7</accession>
<evidence type="ECO:0000256" key="1">
    <source>
        <dbReference type="ARBA" id="ARBA00005234"/>
    </source>
</evidence>